<reference evidence="3 4" key="1">
    <citation type="journal article" date="2021" name="Elife">
        <title>Chloroplast acquisition without the gene transfer in kleptoplastic sea slugs, Plakobranchus ocellatus.</title>
        <authorList>
            <person name="Maeda T."/>
            <person name="Takahashi S."/>
            <person name="Yoshida T."/>
            <person name="Shimamura S."/>
            <person name="Takaki Y."/>
            <person name="Nagai Y."/>
            <person name="Toyoda A."/>
            <person name="Suzuki Y."/>
            <person name="Arimoto A."/>
            <person name="Ishii H."/>
            <person name="Satoh N."/>
            <person name="Nishiyama T."/>
            <person name="Hasebe M."/>
            <person name="Maruyama T."/>
            <person name="Minagawa J."/>
            <person name="Obokata J."/>
            <person name="Shigenobu S."/>
        </authorList>
    </citation>
    <scope>NUCLEOTIDE SEQUENCE [LARGE SCALE GENOMIC DNA]</scope>
</reference>
<dbReference type="InterPro" id="IPR051663">
    <property type="entry name" value="CLec_Tetranectin-domain"/>
</dbReference>
<evidence type="ECO:0000259" key="2">
    <source>
        <dbReference type="PROSITE" id="PS50041"/>
    </source>
</evidence>
<dbReference type="PROSITE" id="PS50041">
    <property type="entry name" value="C_TYPE_LECTIN_2"/>
    <property type="match status" value="1"/>
</dbReference>
<dbReference type="AlphaFoldDB" id="A0AAV4IFP8"/>
<dbReference type="PANTHER" id="PTHR22799">
    <property type="entry name" value="TETRANECTIN-RELATED"/>
    <property type="match status" value="1"/>
</dbReference>
<dbReference type="InterPro" id="IPR016187">
    <property type="entry name" value="CTDL_fold"/>
</dbReference>
<accession>A0AAV4IFP8</accession>
<dbReference type="GO" id="GO:0005615">
    <property type="term" value="C:extracellular space"/>
    <property type="evidence" value="ECO:0007669"/>
    <property type="project" value="TreeGrafter"/>
</dbReference>
<keyword evidence="1" id="KW-0430">Lectin</keyword>
<dbReference type="Proteomes" id="UP000762676">
    <property type="component" value="Unassembled WGS sequence"/>
</dbReference>
<dbReference type="GO" id="GO:0030246">
    <property type="term" value="F:carbohydrate binding"/>
    <property type="evidence" value="ECO:0007669"/>
    <property type="project" value="UniProtKB-KW"/>
</dbReference>
<evidence type="ECO:0000256" key="1">
    <source>
        <dbReference type="ARBA" id="ARBA00022734"/>
    </source>
</evidence>
<dbReference type="SUPFAM" id="SSF56436">
    <property type="entry name" value="C-type lectin-like"/>
    <property type="match status" value="1"/>
</dbReference>
<dbReference type="InterPro" id="IPR016186">
    <property type="entry name" value="C-type_lectin-like/link_sf"/>
</dbReference>
<protein>
    <submittedName>
        <fullName evidence="3">C-type lectin</fullName>
    </submittedName>
</protein>
<comment type="caution">
    <text evidence="3">The sequence shown here is derived from an EMBL/GenBank/DDBJ whole genome shotgun (WGS) entry which is preliminary data.</text>
</comment>
<organism evidence="3 4">
    <name type="scientific">Elysia marginata</name>
    <dbReference type="NCBI Taxonomy" id="1093978"/>
    <lineage>
        <taxon>Eukaryota</taxon>
        <taxon>Metazoa</taxon>
        <taxon>Spiralia</taxon>
        <taxon>Lophotrochozoa</taxon>
        <taxon>Mollusca</taxon>
        <taxon>Gastropoda</taxon>
        <taxon>Heterobranchia</taxon>
        <taxon>Euthyneura</taxon>
        <taxon>Panpulmonata</taxon>
        <taxon>Sacoglossa</taxon>
        <taxon>Placobranchoidea</taxon>
        <taxon>Plakobranchidae</taxon>
        <taxon>Elysia</taxon>
    </lineage>
</organism>
<dbReference type="CDD" id="cd00037">
    <property type="entry name" value="CLECT"/>
    <property type="match status" value="1"/>
</dbReference>
<feature type="domain" description="C-type lectin" evidence="2">
    <location>
        <begin position="192"/>
        <end position="312"/>
    </location>
</feature>
<sequence length="315" mass="35183">MEKTTSLTVYASRLYGEQGEFDPLVAIDLWASAPQVMNDIAPSDLNVFGRIGTGGDTRSQLTFSWKSSRNNQVRRYKCEAIGFDSSRRVVTISVTSEAIAGNSGSNAISKESLGDLTQTILEGVANSTTELSDDVQGVDADVAGLRQKVDTLQEMVTAQNSTINDMQERVSSFTDLYKFTYVMSNFDVSDIFRGRRYYASKAVAPFNIQAADSLCSMLDGYLVEVDDMDEFHFVHSFVRNVAGTDFFFTGANDIDREGVWKFWHSKKPVTFFHWKSRQPDNARNNEDCVELRLSFGAFNDYVCSAKGKFVCEAQN</sequence>
<name>A0AAV4IFP8_9GAST</name>
<dbReference type="Gene3D" id="3.10.100.10">
    <property type="entry name" value="Mannose-Binding Protein A, subunit A"/>
    <property type="match status" value="1"/>
</dbReference>
<evidence type="ECO:0000313" key="3">
    <source>
        <dbReference type="EMBL" id="GFS08350.1"/>
    </source>
</evidence>
<dbReference type="EMBL" id="BMAT01013247">
    <property type="protein sequence ID" value="GFS08350.1"/>
    <property type="molecule type" value="Genomic_DNA"/>
</dbReference>
<dbReference type="InterPro" id="IPR001304">
    <property type="entry name" value="C-type_lectin-like"/>
</dbReference>
<dbReference type="Pfam" id="PF00059">
    <property type="entry name" value="Lectin_C"/>
    <property type="match status" value="1"/>
</dbReference>
<keyword evidence="4" id="KW-1185">Reference proteome</keyword>
<dbReference type="SMART" id="SM00034">
    <property type="entry name" value="CLECT"/>
    <property type="match status" value="1"/>
</dbReference>
<gene>
    <name evidence="3" type="ORF">ElyMa_006593000</name>
</gene>
<dbReference type="PANTHER" id="PTHR22799:SF2">
    <property type="entry name" value="C-TYPE LECTIN DOMAIN FAMILY 3 MEMBER A"/>
    <property type="match status" value="1"/>
</dbReference>
<evidence type="ECO:0000313" key="4">
    <source>
        <dbReference type="Proteomes" id="UP000762676"/>
    </source>
</evidence>
<proteinExistence type="predicted"/>